<evidence type="ECO:0000313" key="2">
    <source>
        <dbReference type="EMBL" id="PPQ74110.1"/>
    </source>
</evidence>
<sequence length="260" mass="26913">MRFFQCLSFLCAVVVLSVAAKPTSPPAIRRFPMRGTPVRAARNMTQAELYARALTLRKPTRRSTAQRRQTSNTPVTRFASVSVKDSTTGTVVGNLVMGEVGWSISSGGSAPTFKNTGTSATVQTQQQLTWSDAPANPYTSFGIGQCSAGASTNIGAGSAAVLCLVNARSQVPAGSTPTAVATNLLPGGTGLAETGVWTLDYATNVATPQWINPDGTTPTTYIVENSATGQVYVTGDVNAASQALGATLVPITLSFTATTT</sequence>
<dbReference type="InParanoid" id="A0A409W6G8"/>
<keyword evidence="3" id="KW-1185">Reference proteome</keyword>
<proteinExistence type="predicted"/>
<keyword evidence="1" id="KW-0732">Signal</keyword>
<dbReference type="STRING" id="231916.A0A409W6G8"/>
<dbReference type="EMBL" id="NHYE01005363">
    <property type="protein sequence ID" value="PPQ74110.1"/>
    <property type="molecule type" value="Genomic_DNA"/>
</dbReference>
<comment type="caution">
    <text evidence="2">The sequence shown here is derived from an EMBL/GenBank/DDBJ whole genome shotgun (WGS) entry which is preliminary data.</text>
</comment>
<accession>A0A409W6G8</accession>
<feature type="chain" id="PRO_5019370548" evidence="1">
    <location>
        <begin position="21"/>
        <end position="260"/>
    </location>
</feature>
<evidence type="ECO:0000256" key="1">
    <source>
        <dbReference type="SAM" id="SignalP"/>
    </source>
</evidence>
<evidence type="ECO:0000313" key="3">
    <source>
        <dbReference type="Proteomes" id="UP000284706"/>
    </source>
</evidence>
<dbReference type="AlphaFoldDB" id="A0A409W6G8"/>
<protein>
    <submittedName>
        <fullName evidence="2">Uncharacterized protein</fullName>
    </submittedName>
</protein>
<name>A0A409W6G8_9AGAR</name>
<reference evidence="2 3" key="1">
    <citation type="journal article" date="2018" name="Evol. Lett.">
        <title>Horizontal gene cluster transfer increased hallucinogenic mushroom diversity.</title>
        <authorList>
            <person name="Reynolds H.T."/>
            <person name="Vijayakumar V."/>
            <person name="Gluck-Thaler E."/>
            <person name="Korotkin H.B."/>
            <person name="Matheny P.B."/>
            <person name="Slot J.C."/>
        </authorList>
    </citation>
    <scope>NUCLEOTIDE SEQUENCE [LARGE SCALE GENOMIC DNA]</scope>
    <source>
        <strain evidence="2 3">SRW20</strain>
    </source>
</reference>
<organism evidence="2 3">
    <name type="scientific">Gymnopilus dilepis</name>
    <dbReference type="NCBI Taxonomy" id="231916"/>
    <lineage>
        <taxon>Eukaryota</taxon>
        <taxon>Fungi</taxon>
        <taxon>Dikarya</taxon>
        <taxon>Basidiomycota</taxon>
        <taxon>Agaricomycotina</taxon>
        <taxon>Agaricomycetes</taxon>
        <taxon>Agaricomycetidae</taxon>
        <taxon>Agaricales</taxon>
        <taxon>Agaricineae</taxon>
        <taxon>Hymenogastraceae</taxon>
        <taxon>Gymnopilus</taxon>
    </lineage>
</organism>
<feature type="signal peptide" evidence="1">
    <location>
        <begin position="1"/>
        <end position="20"/>
    </location>
</feature>
<dbReference type="OrthoDB" id="4584900at2759"/>
<gene>
    <name evidence="2" type="ORF">CVT26_006506</name>
</gene>
<dbReference type="Proteomes" id="UP000284706">
    <property type="component" value="Unassembled WGS sequence"/>
</dbReference>